<proteinExistence type="predicted"/>
<feature type="transmembrane region" description="Helical" evidence="1">
    <location>
        <begin position="38"/>
        <end position="58"/>
    </location>
</feature>
<keyword evidence="1" id="KW-1133">Transmembrane helix</keyword>
<dbReference type="GO" id="GO:0022857">
    <property type="term" value="F:transmembrane transporter activity"/>
    <property type="evidence" value="ECO:0007669"/>
    <property type="project" value="InterPro"/>
</dbReference>
<feature type="transmembrane region" description="Helical" evidence="1">
    <location>
        <begin position="262"/>
        <end position="280"/>
    </location>
</feature>
<evidence type="ECO:0000313" key="3">
    <source>
        <dbReference type="Proteomes" id="UP000065220"/>
    </source>
</evidence>
<keyword evidence="1" id="KW-0472">Membrane</keyword>
<dbReference type="Gene3D" id="1.20.1250.20">
    <property type="entry name" value="MFS general substrate transporter like domains"/>
    <property type="match status" value="1"/>
</dbReference>
<feature type="transmembrane region" description="Helical" evidence="1">
    <location>
        <begin position="378"/>
        <end position="396"/>
    </location>
</feature>
<reference evidence="3" key="1">
    <citation type="submission" date="2016-02" db="EMBL/GenBank/DDBJ databases">
        <authorList>
            <person name="Holder M.E."/>
            <person name="Ajami N.J."/>
            <person name="Petrosino J.F."/>
        </authorList>
    </citation>
    <scope>NUCLEOTIDE SEQUENCE [LARGE SCALE GENOMIC DNA]</scope>
    <source>
        <strain evidence="3">CCUG 36733</strain>
    </source>
</reference>
<dbReference type="Pfam" id="PF07690">
    <property type="entry name" value="MFS_1"/>
    <property type="match status" value="1"/>
</dbReference>
<keyword evidence="1" id="KW-0812">Transmembrane</keyword>
<protein>
    <submittedName>
        <fullName evidence="2">MFS transporter</fullName>
    </submittedName>
</protein>
<feature type="transmembrane region" description="Helical" evidence="1">
    <location>
        <begin position="316"/>
        <end position="337"/>
    </location>
</feature>
<keyword evidence="3" id="KW-1185">Reference proteome</keyword>
<feature type="transmembrane region" description="Helical" evidence="1">
    <location>
        <begin position="70"/>
        <end position="90"/>
    </location>
</feature>
<gene>
    <name evidence="2" type="ORF">AXF14_09670</name>
</gene>
<dbReference type="EMBL" id="CP014228">
    <property type="protein sequence ID" value="AMD88544.1"/>
    <property type="molecule type" value="Genomic_DNA"/>
</dbReference>
<evidence type="ECO:0000313" key="2">
    <source>
        <dbReference type="EMBL" id="AMD88544.1"/>
    </source>
</evidence>
<dbReference type="PANTHER" id="PTHR23542">
    <property type="match status" value="1"/>
</dbReference>
<dbReference type="Proteomes" id="UP000065220">
    <property type="component" value="Chromosome"/>
</dbReference>
<dbReference type="AlphaFoldDB" id="A0A0X8JGZ8"/>
<dbReference type="InterPro" id="IPR036259">
    <property type="entry name" value="MFS_trans_sf"/>
</dbReference>
<feature type="transmembrane region" description="Helical" evidence="1">
    <location>
        <begin position="227"/>
        <end position="250"/>
    </location>
</feature>
<dbReference type="KEGG" id="ard:AXF14_09670"/>
<feature type="transmembrane region" description="Helical" evidence="1">
    <location>
        <begin position="349"/>
        <end position="372"/>
    </location>
</feature>
<dbReference type="SUPFAM" id="SSF103473">
    <property type="entry name" value="MFS general substrate transporter"/>
    <property type="match status" value="1"/>
</dbReference>
<dbReference type="InterPro" id="IPR011701">
    <property type="entry name" value="MFS"/>
</dbReference>
<organism evidence="2 3">
    <name type="scientific">Actinomyces radicidentis</name>
    <dbReference type="NCBI Taxonomy" id="111015"/>
    <lineage>
        <taxon>Bacteria</taxon>
        <taxon>Bacillati</taxon>
        <taxon>Actinomycetota</taxon>
        <taxon>Actinomycetes</taxon>
        <taxon>Actinomycetales</taxon>
        <taxon>Actinomycetaceae</taxon>
        <taxon>Actinomyces</taxon>
    </lineage>
</organism>
<dbReference type="STRING" id="111015.AXF14_09670"/>
<accession>A0A0X8JGZ8</accession>
<evidence type="ECO:0000256" key="1">
    <source>
        <dbReference type="SAM" id="Phobius"/>
    </source>
</evidence>
<sequence>MDAAGPAFLASAYAGRLPAAMNQLGLLLVVSAAGRGLALAGSSVAAVGLGTAALAAVIGRLVDRHGPLSVLAVAVLAQTAGLGTVLLALARDLPDAVVLAGAALTGAANPQVPSVARATWSRIGRSSDPARGARAVRLGLGYETAADETSFVIGPVAAGGLVSLLGAEGAALALIVLTAVGEGLFALWLLGNPALARPEHRGGARTAETAPAGATALRAVSSARPGAPVAALLTTILAIGLVFGVTQTALTAVNASRGTPGLTGPVYGCMGLTSGILGLVSAGIRLSVPGRLALGGAAVALGSLVLMSVPGTGPTVVVMLVMGAGVGLTLATCYTALEVLAPTGRVTALMTLGATANVLGVSAGSVLTGLIGTDLHRGNAPGVVAGAAVLVASLALRRARRP</sequence>
<dbReference type="PANTHER" id="PTHR23542:SF1">
    <property type="entry name" value="MAJOR FACILITATOR SUPERFAMILY (MFS) PROFILE DOMAIN-CONTAINING PROTEIN"/>
    <property type="match status" value="1"/>
</dbReference>
<feature type="transmembrane region" description="Helical" evidence="1">
    <location>
        <begin position="170"/>
        <end position="191"/>
    </location>
</feature>
<dbReference type="OrthoDB" id="9180256at2"/>
<feature type="transmembrane region" description="Helical" evidence="1">
    <location>
        <begin position="292"/>
        <end position="310"/>
    </location>
</feature>
<name>A0A0X8JGZ8_ACTRD</name>